<dbReference type="EMBL" id="CP111017">
    <property type="protein sequence ID" value="WAR08301.1"/>
    <property type="molecule type" value="Genomic_DNA"/>
</dbReference>
<accession>A0ABY7EHM7</accession>
<organism evidence="3 4">
    <name type="scientific">Mya arenaria</name>
    <name type="common">Soft-shell clam</name>
    <dbReference type="NCBI Taxonomy" id="6604"/>
    <lineage>
        <taxon>Eukaryota</taxon>
        <taxon>Metazoa</taxon>
        <taxon>Spiralia</taxon>
        <taxon>Lophotrochozoa</taxon>
        <taxon>Mollusca</taxon>
        <taxon>Bivalvia</taxon>
        <taxon>Autobranchia</taxon>
        <taxon>Heteroconchia</taxon>
        <taxon>Euheterodonta</taxon>
        <taxon>Imparidentia</taxon>
        <taxon>Neoheterodontei</taxon>
        <taxon>Myida</taxon>
        <taxon>Myoidea</taxon>
        <taxon>Myidae</taxon>
        <taxon>Mya</taxon>
    </lineage>
</organism>
<keyword evidence="2" id="KW-0472">Membrane</keyword>
<dbReference type="PANTHER" id="PTHR33748:SF5">
    <property type="entry name" value="GROUND-LIKE DOMAIN-CONTAINING PROTEIN"/>
    <property type="match status" value="1"/>
</dbReference>
<feature type="transmembrane region" description="Helical" evidence="2">
    <location>
        <begin position="185"/>
        <end position="205"/>
    </location>
</feature>
<feature type="compositionally biased region" description="Polar residues" evidence="1">
    <location>
        <begin position="151"/>
        <end position="172"/>
    </location>
</feature>
<evidence type="ECO:0000256" key="2">
    <source>
        <dbReference type="SAM" id="Phobius"/>
    </source>
</evidence>
<feature type="compositionally biased region" description="Polar residues" evidence="1">
    <location>
        <begin position="10"/>
        <end position="33"/>
    </location>
</feature>
<keyword evidence="2" id="KW-1133">Transmembrane helix</keyword>
<dbReference type="Pfam" id="PF17175">
    <property type="entry name" value="MOLO1"/>
    <property type="match status" value="1"/>
</dbReference>
<proteinExistence type="predicted"/>
<sequence length="401" mass="44764">SVEKERCRRVNQTVNQTVNRTVNQTVDQTVNRTVNRKTTKQSTEQSTKQSTEQSPKQSTKQSTEQSTEKSTKQSAKQSTEQSTKQSTEQSIKQSTQQSTKQSAKQSTEQSTKQSTEQSTEQSAKQSTEQSTKQSAKQSTEQSTKQSAKQSIEQSTKQSTEQSAEQSTKQSTEQIGGAPLKFIMKALLLLLALVSLGGCVLVEWTADEFFNPLEEPEKCGRHESSPSYVCDPNGIITVRQADFLDHILLNMQNETDCPCSTNNCESRAHSKGYIIAIALVKKLKRPDNVPDNEMGRMGLAQTFVYDLQRKHWLMTTTGVTPARKLTGEVTNYIQKELVRFFQKGGNVGQGLHYLTINYRHVLDNYKYSPVLYADTPIHSTAAMATISIATSIITTLLAIYFC</sequence>
<dbReference type="PANTHER" id="PTHR33748">
    <property type="entry name" value="PROTEIN CBG04600"/>
    <property type="match status" value="1"/>
</dbReference>
<keyword evidence="4" id="KW-1185">Reference proteome</keyword>
<protein>
    <submittedName>
        <fullName evidence="3">ATG11-like protein</fullName>
    </submittedName>
</protein>
<dbReference type="InterPro" id="IPR033438">
    <property type="entry name" value="MOLO1"/>
</dbReference>
<evidence type="ECO:0000313" key="3">
    <source>
        <dbReference type="EMBL" id="WAR08301.1"/>
    </source>
</evidence>
<evidence type="ECO:0000313" key="4">
    <source>
        <dbReference type="Proteomes" id="UP001164746"/>
    </source>
</evidence>
<keyword evidence="2" id="KW-0812">Transmembrane</keyword>
<feature type="compositionally biased region" description="Low complexity" evidence="1">
    <location>
        <begin position="72"/>
        <end position="150"/>
    </location>
</feature>
<reference evidence="3" key="1">
    <citation type="submission" date="2022-11" db="EMBL/GenBank/DDBJ databases">
        <title>Centuries of genome instability and evolution in soft-shell clam transmissible cancer (bioRxiv).</title>
        <authorList>
            <person name="Hart S.F.M."/>
            <person name="Yonemitsu M.A."/>
            <person name="Giersch R.M."/>
            <person name="Beal B.F."/>
            <person name="Arriagada G."/>
            <person name="Davis B.W."/>
            <person name="Ostrander E.A."/>
            <person name="Goff S.P."/>
            <person name="Metzger M.J."/>
        </authorList>
    </citation>
    <scope>NUCLEOTIDE SEQUENCE</scope>
    <source>
        <strain evidence="3">MELC-2E11</strain>
        <tissue evidence="3">Siphon/mantle</tissue>
    </source>
</reference>
<feature type="transmembrane region" description="Helical" evidence="2">
    <location>
        <begin position="380"/>
        <end position="400"/>
    </location>
</feature>
<feature type="non-terminal residue" evidence="3">
    <location>
        <position position="1"/>
    </location>
</feature>
<dbReference type="Proteomes" id="UP001164746">
    <property type="component" value="Chromosome 6"/>
</dbReference>
<gene>
    <name evidence="3" type="ORF">MAR_018259</name>
</gene>
<name>A0ABY7EHM7_MYAAR</name>
<evidence type="ECO:0000256" key="1">
    <source>
        <dbReference type="SAM" id="MobiDB-lite"/>
    </source>
</evidence>
<feature type="region of interest" description="Disordered" evidence="1">
    <location>
        <begin position="1"/>
        <end position="172"/>
    </location>
</feature>
<feature type="compositionally biased region" description="Low complexity" evidence="1">
    <location>
        <begin position="40"/>
        <end position="65"/>
    </location>
</feature>